<evidence type="ECO:0000256" key="14">
    <source>
        <dbReference type="ARBA" id="ARBA00023268"/>
    </source>
</evidence>
<dbReference type="Gene3D" id="3.30.70.3290">
    <property type="match status" value="1"/>
</dbReference>
<evidence type="ECO:0000256" key="13">
    <source>
        <dbReference type="ARBA" id="ARBA00023160"/>
    </source>
</evidence>
<dbReference type="Pfam" id="PF00550">
    <property type="entry name" value="PP-binding"/>
    <property type="match status" value="1"/>
</dbReference>
<dbReference type="InterPro" id="IPR009081">
    <property type="entry name" value="PP-bd_ACP"/>
</dbReference>
<dbReference type="SUPFAM" id="SSF53901">
    <property type="entry name" value="Thiolase-like"/>
    <property type="match status" value="1"/>
</dbReference>
<gene>
    <name evidence="19" type="ORF">DERP_012971</name>
</gene>
<dbReference type="Gene3D" id="3.40.47.10">
    <property type="match status" value="1"/>
</dbReference>
<dbReference type="InterPro" id="IPR016035">
    <property type="entry name" value="Acyl_Trfase/lysoPLipase"/>
</dbReference>
<dbReference type="InterPro" id="IPR014030">
    <property type="entry name" value="Ketoacyl_synth_N"/>
</dbReference>
<evidence type="ECO:0000256" key="12">
    <source>
        <dbReference type="ARBA" id="ARBA00023098"/>
    </source>
</evidence>
<evidence type="ECO:0000313" key="20">
    <source>
        <dbReference type="Proteomes" id="UP000887458"/>
    </source>
</evidence>
<dbReference type="Proteomes" id="UP000887458">
    <property type="component" value="Unassembled WGS sequence"/>
</dbReference>
<evidence type="ECO:0000256" key="7">
    <source>
        <dbReference type="ARBA" id="ARBA00022801"/>
    </source>
</evidence>
<keyword evidence="13" id="KW-0275">Fatty acid biosynthesis</keyword>
<dbReference type="SMART" id="SM00827">
    <property type="entry name" value="PKS_AT"/>
    <property type="match status" value="1"/>
</dbReference>
<evidence type="ECO:0000256" key="10">
    <source>
        <dbReference type="ARBA" id="ARBA00023002"/>
    </source>
</evidence>
<reference evidence="19 20" key="2">
    <citation type="journal article" date="2022" name="Mol. Biol. Evol.">
        <title>Comparative Genomics Reveals Insights into the Divergent Evolution of Astigmatic Mites and Household Pest Adaptations.</title>
        <authorList>
            <person name="Xiong Q."/>
            <person name="Wan A.T."/>
            <person name="Liu X."/>
            <person name="Fung C.S."/>
            <person name="Xiao X."/>
            <person name="Malainual N."/>
            <person name="Hou J."/>
            <person name="Wang L."/>
            <person name="Wang M."/>
            <person name="Yang K.Y."/>
            <person name="Cui Y."/>
            <person name="Leung E.L."/>
            <person name="Nong W."/>
            <person name="Shin S.K."/>
            <person name="Au S.W."/>
            <person name="Jeong K.Y."/>
            <person name="Chew F.T."/>
            <person name="Hui J.H."/>
            <person name="Leung T.F."/>
            <person name="Tungtrongchitr A."/>
            <person name="Zhong N."/>
            <person name="Liu Z."/>
            <person name="Tsui S.K."/>
        </authorList>
    </citation>
    <scope>NUCLEOTIDE SEQUENCE [LARGE SCALE GENOMIC DNA]</scope>
    <source>
        <strain evidence="19">Derp</strain>
    </source>
</reference>
<evidence type="ECO:0000256" key="1">
    <source>
        <dbReference type="ARBA" id="ARBA00012873"/>
    </source>
</evidence>
<dbReference type="InterPro" id="IPR020841">
    <property type="entry name" value="PKS_Beta-ketoAc_synthase_dom"/>
</dbReference>
<keyword evidence="20" id="KW-1185">Reference proteome</keyword>
<dbReference type="InterPro" id="IPR036736">
    <property type="entry name" value="ACP-like_sf"/>
</dbReference>
<dbReference type="InterPro" id="IPR013968">
    <property type="entry name" value="PKS_KR"/>
</dbReference>
<proteinExistence type="predicted"/>
<dbReference type="Pfam" id="PF00698">
    <property type="entry name" value="Acyl_transf_1"/>
    <property type="match status" value="1"/>
</dbReference>
<keyword evidence="7" id="KW-0378">Hydrolase</keyword>
<dbReference type="InterPro" id="IPR018201">
    <property type="entry name" value="Ketoacyl_synth_AS"/>
</dbReference>
<dbReference type="Gene3D" id="3.10.129.110">
    <property type="entry name" value="Polyketide synthase dehydratase"/>
    <property type="match status" value="1"/>
</dbReference>
<keyword evidence="10" id="KW-0560">Oxidoreductase</keyword>
<keyword evidence="14" id="KW-0511">Multifunctional enzyme</keyword>
<dbReference type="SUPFAM" id="SSF51735">
    <property type="entry name" value="NAD(P)-binding Rossmann-fold domains"/>
    <property type="match status" value="2"/>
</dbReference>
<dbReference type="CDD" id="cd08954">
    <property type="entry name" value="KR_1_FAS_SDR_x"/>
    <property type="match status" value="1"/>
</dbReference>
<dbReference type="Gene3D" id="3.40.366.10">
    <property type="entry name" value="Malonyl-Coenzyme A Acyl Carrier Protein, domain 2"/>
    <property type="match status" value="1"/>
</dbReference>
<feature type="region of interest" description="C-terminal hotdog fold" evidence="16">
    <location>
        <begin position="1025"/>
        <end position="1168"/>
    </location>
</feature>
<keyword evidence="8" id="KW-0276">Fatty acid metabolism</keyword>
<sequence>KHSLVNFKIMENHQSTVNKVLPWNIIDDEIVISGIGGRYPESNSLDEFRDNLYNNVDMITSDDRRWSTDLYGMTHRMGKLKEIDKFDASFFGIIPKVADEVDPQGRILLETTWEAIVDAGINPQTLRGSNTGVYVGYTSVAMPDGVPQEVQDDIQASKVESLLWFQGGSKAFYANRVSFLYDFHGPSMSIDIACASSMVCLDIAVTDLRLGKCDQAIVAGVSINLQPFTNHIYKVNNIAAPDGRSKVWDQEANGYVRGETVCSLFLQKKSDSKRIYATILHAKTNIDGYKLTGMFFPSTESQYDLMVATYTEAGVDPLEVNYFESHGTGTKAGDPQEARAILEAYCKNRKGKLPIGLLKSNIGHGEGASGVASLSKLCIVYENKKIPANLNLKKIKTDIAVMVPPLDPVTENRDYEPGIVGINSFGIGGVNAHALVRPNKKECSDESYKIVGKVPRLVNINGRTEDSISHIFDFIENNPNRVTQEFLTLLGETVNYEPSIYSAGFPYRGSMLIKESTTNSYQYSRKISKVDNVKRPICFFFSGMGSQWSGMAKAMMDIDIFAASIKKCADILKPFQLDLDYILLSEDPKALEDKVHHFVAISSVQIALVDIFKALDVQPDYIVGHSFGEIACAYADGCLTLEQAITTSFWRGKAVKDSNIEHGMMAAVGLTWEETVKRCSTGVYAACHNSEDSVTISGSYDAVGSCVEAMTKEKIFAKEVQCANIPFHSPFLKPAVEPMMEVLKKIIPEPKYRSEKWISTSIPEQDWSSDKAKKASPEYFVNNLINPVLLHDATKHIPANAIIIEIASHTLFSAIFKRSMPNSNYVGLMRRGNNAGNLDFYFNSLGQLYQFGVNLTIKELYPRIEWPVPRNTQSIGSLFRWEHSKSFFVKKYPEYHSQATASDFVSKFSLSNPDDQFLKDHAFDGKCVLPATSYLLMAWRRLGVSLGQPWFSFPVIFENVEFKRLIPLSDDEMSLKVRLLDPTGEFVILDGNNIAASGRIRRPDQIDFQYQHLVDNFEKGNSSLSGHKLNTNEFYTEMNVRGYDYGPKFKQIQEIEFSSFDSSRAMVRWSNNIVTFVESMIQLSVAHTDQRFIYVASVLPSFKCDPRMLYDSPQEDLPVIIDSNLKYVASRGIEIRELKFVHISLKNVMRDVKLEKYEFVPFQEQKAIETVDYNELEQYIKDCDTMARSIILAGNKLSTQRIIDENIARILNQNLSSEQILLNVLVNCFKCIVDENGNIIGDGILNWPTVQKIVIENGFDLSQDCLNTCHKNGRLIRSSLDIINENSLRNLTVVEANYNQQILIDDLMRHMNGYFHYPLVVDSHLLVKNVSSLPEDIRNSTHKLINWNAEDFKLPAIEAPADLFIFRDSFDLDNIDWKNFAKEISFSVKENGFLFAVFRSKISKAEQMVHHFFGKTINTSNLSQKIENFENSAIAAGFNLITKKSDGITSTCILFRKQIEILDPNKQIAVPVYFGRFDEWVDKLKNSFTMYKTRPKNENIWMISDDNDLSGILGMTNCLRQEPGGDRFRCIYSDTELPRPIDFNQAPYNEILKKDLAMNVFKNGQWGTYRLLDLERNYNTVESSEVYLDIVKKGDMSSIKWLVSPLIKHINHNDVNVQIHYAGLDPKDLLLSSGSMGMEFIERSLGTEFSGYRMDTGERVMGLAFHRAISTSIDIDPQLLISLPDKWKLEDGAASINSLFIVWCSLIHKAHLQPGETILIHPGTSANGLSALQIANQMDCTIIATANSEQKRRYLIENFDIPEKNILNSDDSDFIDQVLVATSYLGVDVVLNTLSNQKLPNLLPIVRDYGRYIDIDQPKSTCNNPLSRNAQYLNISSLICEKSFRKFLPRLMKDFRIWFDQFARKCFDPIPQTTFDRNSFKQAFDVLNQEENIGKVLIRIRDQTNIAEPSSTAIKISAKPKTLFDFNKCYILVGGLGGLGLEVAYWMAIRGARKLVLVSRSGIKNEYQYVFVKRIENAAKNNEPVKVEISTSDPTSLKGAEQLIMESEKLGPIGGLFHFATVLSDAFIEDQTPESFKKVCAPKMYALGHLDVVTRKMCPELDYFVAFSSQSSARGFLGQNNYGYANSVMEHICEKRRRDGFPGQAIAYGPIGDVGLWAQNEHVDLTSIGMVINTQRIPSCMEVLDRFLSLDYPIVTSIVRLETTEQAGNNSNAKDHIWQGIGIDMDSLPDNLALGDVGMESILAVEMQQRIEREYEVVLTSDEIKKLTVGMIKEYRKADKETIRKSLAEFHNSK</sequence>
<dbReference type="InterPro" id="IPR016036">
    <property type="entry name" value="Malonyl_transacylase_ACP-bd"/>
</dbReference>
<keyword evidence="3" id="KW-0596">Phosphopantetheine</keyword>
<dbReference type="InterPro" id="IPR049900">
    <property type="entry name" value="PKS_mFAS_DH"/>
</dbReference>
<keyword evidence="9" id="KW-0521">NADP</keyword>
<dbReference type="InterPro" id="IPR020843">
    <property type="entry name" value="ER"/>
</dbReference>
<dbReference type="InterPro" id="IPR011032">
    <property type="entry name" value="GroES-like_sf"/>
</dbReference>
<keyword evidence="5" id="KW-0597">Phosphoprotein</keyword>
<dbReference type="PROSITE" id="PS52004">
    <property type="entry name" value="KS3_2"/>
    <property type="match status" value="1"/>
</dbReference>
<evidence type="ECO:0000259" key="17">
    <source>
        <dbReference type="PROSITE" id="PS52004"/>
    </source>
</evidence>
<dbReference type="Gene3D" id="3.90.180.10">
    <property type="entry name" value="Medium-chain alcohol dehydrogenases, catalytic domain"/>
    <property type="match status" value="1"/>
</dbReference>
<evidence type="ECO:0000256" key="8">
    <source>
        <dbReference type="ARBA" id="ARBA00022832"/>
    </source>
</evidence>
<dbReference type="InterPro" id="IPR057326">
    <property type="entry name" value="KR_dom"/>
</dbReference>
<evidence type="ECO:0000259" key="18">
    <source>
        <dbReference type="PROSITE" id="PS52019"/>
    </source>
</evidence>
<evidence type="ECO:0000256" key="3">
    <source>
        <dbReference type="ARBA" id="ARBA00022450"/>
    </source>
</evidence>
<dbReference type="InterPro" id="IPR049391">
    <property type="entry name" value="FAS_pseudo-KR"/>
</dbReference>
<evidence type="ECO:0000256" key="4">
    <source>
        <dbReference type="ARBA" id="ARBA00022516"/>
    </source>
</evidence>
<dbReference type="EC" id="2.3.1.85" evidence="1"/>
<evidence type="ECO:0000256" key="2">
    <source>
        <dbReference type="ARBA" id="ARBA00018769"/>
    </source>
</evidence>
<dbReference type="InterPro" id="IPR001227">
    <property type="entry name" value="Ac_transferase_dom_sf"/>
</dbReference>
<evidence type="ECO:0000256" key="9">
    <source>
        <dbReference type="ARBA" id="ARBA00022857"/>
    </source>
</evidence>
<dbReference type="SUPFAM" id="SSF52151">
    <property type="entry name" value="FabD/lysophospholipase-like"/>
    <property type="match status" value="1"/>
</dbReference>
<feature type="region of interest" description="N-terminal hotdog fold" evidence="16">
    <location>
        <begin position="885"/>
        <end position="1007"/>
    </location>
</feature>
<comment type="caution">
    <text evidence="16">Lacks conserved residue(s) required for the propagation of feature annotation.</text>
</comment>
<dbReference type="SMART" id="SM00822">
    <property type="entry name" value="PKS_KR"/>
    <property type="match status" value="1"/>
</dbReference>
<comment type="catalytic activity">
    <reaction evidence="15">
        <text>acetyl-CoA + n malonyl-CoA + 2n NADPH + 2n H(+) = a long-chain fatty acid + (n+1) CoA + n CO2 + 2n NADP(+).</text>
        <dbReference type="EC" id="2.3.1.85"/>
    </reaction>
</comment>
<dbReference type="Pfam" id="PF00109">
    <property type="entry name" value="ketoacyl-synt"/>
    <property type="match status" value="1"/>
</dbReference>
<dbReference type="Pfam" id="PF16197">
    <property type="entry name" value="KAsynt_C_assoc"/>
    <property type="match status" value="1"/>
</dbReference>
<dbReference type="PROSITE" id="PS52019">
    <property type="entry name" value="PKS_MFAS_DH"/>
    <property type="match status" value="1"/>
</dbReference>
<dbReference type="InterPro" id="IPR016039">
    <property type="entry name" value="Thiolase-like"/>
</dbReference>
<comment type="caution">
    <text evidence="19">The sequence shown here is derived from an EMBL/GenBank/DDBJ whole genome shotgun (WGS) entry which is preliminary data.</text>
</comment>
<dbReference type="InterPro" id="IPR029063">
    <property type="entry name" value="SAM-dependent_MTases_sf"/>
</dbReference>
<evidence type="ECO:0000256" key="16">
    <source>
        <dbReference type="PROSITE-ProRule" id="PRU01363"/>
    </source>
</evidence>
<dbReference type="SMART" id="SM00825">
    <property type="entry name" value="PKS_KS"/>
    <property type="match status" value="1"/>
</dbReference>
<dbReference type="InterPro" id="IPR042104">
    <property type="entry name" value="PKS_dehydratase_sf"/>
</dbReference>
<evidence type="ECO:0000256" key="15">
    <source>
        <dbReference type="ARBA" id="ARBA00044883"/>
    </source>
</evidence>
<keyword evidence="11" id="KW-0520">NAD</keyword>
<organism evidence="19 20">
    <name type="scientific">Dermatophagoides pteronyssinus</name>
    <name type="common">European house dust mite</name>
    <dbReference type="NCBI Taxonomy" id="6956"/>
    <lineage>
        <taxon>Eukaryota</taxon>
        <taxon>Metazoa</taxon>
        <taxon>Ecdysozoa</taxon>
        <taxon>Arthropoda</taxon>
        <taxon>Chelicerata</taxon>
        <taxon>Arachnida</taxon>
        <taxon>Acari</taxon>
        <taxon>Acariformes</taxon>
        <taxon>Sarcoptiformes</taxon>
        <taxon>Astigmata</taxon>
        <taxon>Psoroptidia</taxon>
        <taxon>Analgoidea</taxon>
        <taxon>Pyroglyphidae</taxon>
        <taxon>Dermatophagoidinae</taxon>
        <taxon>Dermatophagoides</taxon>
    </lineage>
</organism>
<evidence type="ECO:0000313" key="19">
    <source>
        <dbReference type="EMBL" id="KAH9413260.1"/>
    </source>
</evidence>
<feature type="domain" description="PKS/mFAS DH" evidence="18">
    <location>
        <begin position="885"/>
        <end position="1168"/>
    </location>
</feature>
<dbReference type="PANTHER" id="PTHR43775">
    <property type="entry name" value="FATTY ACID SYNTHASE"/>
    <property type="match status" value="1"/>
</dbReference>
<dbReference type="Pfam" id="PF08659">
    <property type="entry name" value="KR"/>
    <property type="match status" value="1"/>
</dbReference>
<dbReference type="Gene3D" id="3.40.50.150">
    <property type="entry name" value="Vaccinia Virus protein VP39"/>
    <property type="match status" value="1"/>
</dbReference>
<evidence type="ECO:0000256" key="6">
    <source>
        <dbReference type="ARBA" id="ARBA00022679"/>
    </source>
</evidence>
<dbReference type="SUPFAM" id="SSF55048">
    <property type="entry name" value="Probable ACP-binding domain of malonyl-CoA ACP transacylase"/>
    <property type="match status" value="1"/>
</dbReference>
<evidence type="ECO:0000256" key="5">
    <source>
        <dbReference type="ARBA" id="ARBA00022553"/>
    </source>
</evidence>
<dbReference type="PANTHER" id="PTHR43775:SF7">
    <property type="entry name" value="FATTY ACID SYNTHASE"/>
    <property type="match status" value="1"/>
</dbReference>
<feature type="non-terminal residue" evidence="19">
    <location>
        <position position="1"/>
    </location>
</feature>
<reference evidence="19 20" key="1">
    <citation type="journal article" date="2018" name="J. Allergy Clin. Immunol.">
        <title>High-quality assembly of Dermatophagoides pteronyssinus genome and transcriptome reveals a wide range of novel allergens.</title>
        <authorList>
            <person name="Liu X.Y."/>
            <person name="Yang K.Y."/>
            <person name="Wang M.Q."/>
            <person name="Kwok J.S."/>
            <person name="Zeng X."/>
            <person name="Yang Z."/>
            <person name="Xiao X.J."/>
            <person name="Lau C.P."/>
            <person name="Li Y."/>
            <person name="Huang Z.M."/>
            <person name="Ba J.G."/>
            <person name="Yim A.K."/>
            <person name="Ouyang C.Y."/>
            <person name="Ngai S.M."/>
            <person name="Chan T.F."/>
            <person name="Leung E.L."/>
            <person name="Liu L."/>
            <person name="Liu Z.G."/>
            <person name="Tsui S.K."/>
        </authorList>
    </citation>
    <scope>NUCLEOTIDE SEQUENCE [LARGE SCALE GENOMIC DNA]</scope>
    <source>
        <strain evidence="19">Derp</strain>
    </source>
</reference>
<dbReference type="Gene3D" id="3.40.50.720">
    <property type="entry name" value="NAD(P)-binding Rossmann-like Domain"/>
    <property type="match status" value="1"/>
</dbReference>
<dbReference type="PROSITE" id="PS00606">
    <property type="entry name" value="KS3_1"/>
    <property type="match status" value="1"/>
</dbReference>
<name>A0ABQ8ISG4_DERPT</name>
<dbReference type="SMART" id="SM00829">
    <property type="entry name" value="PKS_ER"/>
    <property type="match status" value="1"/>
</dbReference>
<dbReference type="CDD" id="cd05195">
    <property type="entry name" value="enoyl_red"/>
    <property type="match status" value="1"/>
</dbReference>
<accession>A0ABQ8ISG4</accession>
<dbReference type="InterPro" id="IPR032821">
    <property type="entry name" value="PKS_assoc"/>
</dbReference>
<evidence type="ECO:0000256" key="11">
    <source>
        <dbReference type="ARBA" id="ARBA00023027"/>
    </source>
</evidence>
<dbReference type="InterPro" id="IPR050091">
    <property type="entry name" value="PKS_NRPS_Biosynth_Enz"/>
</dbReference>
<dbReference type="Pfam" id="PF21089">
    <property type="entry name" value="PKS_DH_N"/>
    <property type="match status" value="1"/>
</dbReference>
<feature type="domain" description="Ketosynthase family 3 (KS3)" evidence="17">
    <location>
        <begin position="27"/>
        <end position="438"/>
    </location>
</feature>
<dbReference type="InterPro" id="IPR036291">
    <property type="entry name" value="NAD(P)-bd_dom_sf"/>
</dbReference>
<dbReference type="InterPro" id="IPR014031">
    <property type="entry name" value="Ketoacyl_synth_C"/>
</dbReference>
<dbReference type="SUPFAM" id="SSF47336">
    <property type="entry name" value="ACP-like"/>
    <property type="match status" value="1"/>
</dbReference>
<dbReference type="Gene3D" id="1.10.1200.10">
    <property type="entry name" value="ACP-like"/>
    <property type="match status" value="1"/>
</dbReference>
<protein>
    <recommendedName>
        <fullName evidence="2">Fatty acid synthase</fullName>
        <ecNumber evidence="1">2.3.1.85</ecNumber>
    </recommendedName>
</protein>
<dbReference type="CDD" id="cd00833">
    <property type="entry name" value="PKS"/>
    <property type="match status" value="1"/>
</dbReference>
<dbReference type="EMBL" id="NJHN03000122">
    <property type="protein sequence ID" value="KAH9413260.1"/>
    <property type="molecule type" value="Genomic_DNA"/>
</dbReference>
<dbReference type="InterPro" id="IPR049552">
    <property type="entry name" value="PKS_DH_N"/>
</dbReference>
<keyword evidence="6" id="KW-0808">Transferase</keyword>
<dbReference type="SUPFAM" id="SSF50129">
    <property type="entry name" value="GroES-like"/>
    <property type="match status" value="1"/>
</dbReference>
<keyword evidence="4" id="KW-0444">Lipid biosynthesis</keyword>
<dbReference type="Pfam" id="PF21149">
    <property type="entry name" value="FAS_pseudo-KR"/>
    <property type="match status" value="1"/>
</dbReference>
<dbReference type="InterPro" id="IPR014043">
    <property type="entry name" value="Acyl_transferase_dom"/>
</dbReference>
<keyword evidence="12" id="KW-0443">Lipid metabolism</keyword>
<dbReference type="Pfam" id="PF02801">
    <property type="entry name" value="Ketoacyl-synt_C"/>
    <property type="match status" value="1"/>
</dbReference>